<feature type="binding site" evidence="9">
    <location>
        <position position="41"/>
    </location>
    <ligand>
        <name>substrate</name>
    </ligand>
</feature>
<comment type="function">
    <text evidence="9">Reversibly transfers an adenylyl group from ATP to 4'-phosphopantetheine, yielding dephospho-CoA (dPCoA) and pyrophosphate.</text>
</comment>
<keyword evidence="2 9" id="KW-0808">Transferase</keyword>
<dbReference type="EMBL" id="DVNH01000021">
    <property type="protein sequence ID" value="HIU51597.1"/>
    <property type="molecule type" value="Genomic_DNA"/>
</dbReference>
<evidence type="ECO:0000256" key="3">
    <source>
        <dbReference type="ARBA" id="ARBA00022695"/>
    </source>
</evidence>
<comment type="caution">
    <text evidence="11">The sequence shown here is derived from an EMBL/GenBank/DDBJ whole genome shotgun (WGS) entry which is preliminary data.</text>
</comment>
<comment type="subunit">
    <text evidence="9">Homohexamer.</text>
</comment>
<dbReference type="InterPro" id="IPR014729">
    <property type="entry name" value="Rossmann-like_a/b/a_fold"/>
</dbReference>
<comment type="subcellular location">
    <subcellularLocation>
        <location evidence="9">Cytoplasm</location>
    </subcellularLocation>
</comment>
<feature type="binding site" evidence="9">
    <location>
        <position position="9"/>
    </location>
    <ligand>
        <name>substrate</name>
    </ligand>
</feature>
<keyword evidence="3 9" id="KW-0548">Nucleotidyltransferase</keyword>
<dbReference type="AlphaFoldDB" id="A0A9D1M0X6"/>
<feature type="domain" description="Cytidyltransferase-like" evidence="10">
    <location>
        <begin position="5"/>
        <end position="131"/>
    </location>
</feature>
<evidence type="ECO:0000259" key="10">
    <source>
        <dbReference type="Pfam" id="PF01467"/>
    </source>
</evidence>
<dbReference type="PRINTS" id="PR01020">
    <property type="entry name" value="LPSBIOSNTHSS"/>
</dbReference>
<dbReference type="GO" id="GO:0015937">
    <property type="term" value="P:coenzyme A biosynthetic process"/>
    <property type="evidence" value="ECO:0007669"/>
    <property type="project" value="UniProtKB-UniRule"/>
</dbReference>
<keyword evidence="5 9" id="KW-0067">ATP-binding</keyword>
<keyword evidence="1 9" id="KW-0963">Cytoplasm</keyword>
<reference evidence="11" key="1">
    <citation type="submission" date="2020-10" db="EMBL/GenBank/DDBJ databases">
        <authorList>
            <person name="Gilroy R."/>
        </authorList>
    </citation>
    <scope>NUCLEOTIDE SEQUENCE</scope>
    <source>
        <strain evidence="11">CHK195-15760</strain>
    </source>
</reference>
<proteinExistence type="inferred from homology"/>
<comment type="pathway">
    <text evidence="9">Cofactor biosynthesis; coenzyme A biosynthesis; CoA from (R)-pantothenate: step 4/5.</text>
</comment>
<sequence length="156" mass="17675">MKIGFYPGSFDPFTNGHLHVVKTAADLFDKVIIGIGNNPQKERRFPNEQMKLAIEKTLKTEKLTNVEVIIYQNLSVDTALQYHANYIIRGLRNDMDYSYEENLAQINEEISGLDTIYLRSGLLGFISSSMVTELIQNGRNVSNYLPSDVIQTLNLS</sequence>
<evidence type="ECO:0000256" key="8">
    <source>
        <dbReference type="ARBA" id="ARBA00029346"/>
    </source>
</evidence>
<protein>
    <recommendedName>
        <fullName evidence="9">Phosphopantetheine adenylyltransferase</fullName>
        <ecNumber evidence="9">2.7.7.3</ecNumber>
    </recommendedName>
    <alternativeName>
        <fullName evidence="9">Dephospho-CoA pyrophosphorylase</fullName>
    </alternativeName>
    <alternativeName>
        <fullName evidence="9">Pantetheine-phosphate adenylyltransferase</fullName>
        <shortName evidence="9">PPAT</shortName>
    </alternativeName>
</protein>
<dbReference type="PANTHER" id="PTHR21342">
    <property type="entry name" value="PHOSPHOPANTETHEINE ADENYLYLTRANSFERASE"/>
    <property type="match status" value="1"/>
</dbReference>
<evidence type="ECO:0000313" key="12">
    <source>
        <dbReference type="Proteomes" id="UP000824093"/>
    </source>
</evidence>
<feature type="site" description="Transition state stabilizer" evidence="9">
    <location>
        <position position="17"/>
    </location>
</feature>
<dbReference type="SUPFAM" id="SSF52374">
    <property type="entry name" value="Nucleotidylyl transferase"/>
    <property type="match status" value="1"/>
</dbReference>
<feature type="binding site" evidence="9">
    <location>
        <position position="17"/>
    </location>
    <ligand>
        <name>ATP</name>
        <dbReference type="ChEBI" id="CHEBI:30616"/>
    </ligand>
</feature>
<comment type="similarity">
    <text evidence="9">Belongs to the bacterial CoaD family.</text>
</comment>
<feature type="binding site" evidence="9">
    <location>
        <begin position="123"/>
        <end position="129"/>
    </location>
    <ligand>
        <name>ATP</name>
        <dbReference type="ChEBI" id="CHEBI:30616"/>
    </ligand>
</feature>
<gene>
    <name evidence="9 11" type="primary">coaD</name>
    <name evidence="11" type="ORF">IAB70_03110</name>
</gene>
<evidence type="ECO:0000256" key="9">
    <source>
        <dbReference type="HAMAP-Rule" id="MF_00151"/>
    </source>
</evidence>
<keyword evidence="7 9" id="KW-0173">Coenzyme A biosynthesis</keyword>
<feature type="binding site" evidence="9">
    <location>
        <position position="75"/>
    </location>
    <ligand>
        <name>substrate</name>
    </ligand>
</feature>
<keyword evidence="6 9" id="KW-0460">Magnesium</keyword>
<organism evidence="11 12">
    <name type="scientific">Candidatus Merdicola faecigallinarum</name>
    <dbReference type="NCBI Taxonomy" id="2840862"/>
    <lineage>
        <taxon>Bacteria</taxon>
        <taxon>Bacillati</taxon>
        <taxon>Bacillota</taxon>
        <taxon>Clostridia</taxon>
        <taxon>Candidatus Merdicola</taxon>
    </lineage>
</organism>
<dbReference type="GO" id="GO:0005524">
    <property type="term" value="F:ATP binding"/>
    <property type="evidence" value="ECO:0007669"/>
    <property type="project" value="UniProtKB-KW"/>
</dbReference>
<accession>A0A9D1M0X6</accession>
<comment type="cofactor">
    <cofactor evidence="9">
        <name>Mg(2+)</name>
        <dbReference type="ChEBI" id="CHEBI:18420"/>
    </cofactor>
</comment>
<evidence type="ECO:0000256" key="2">
    <source>
        <dbReference type="ARBA" id="ARBA00022679"/>
    </source>
</evidence>
<evidence type="ECO:0000256" key="7">
    <source>
        <dbReference type="ARBA" id="ARBA00022993"/>
    </source>
</evidence>
<comment type="catalytic activity">
    <reaction evidence="8 9">
        <text>(R)-4'-phosphopantetheine + ATP + H(+) = 3'-dephospho-CoA + diphosphate</text>
        <dbReference type="Rhea" id="RHEA:19801"/>
        <dbReference type="ChEBI" id="CHEBI:15378"/>
        <dbReference type="ChEBI" id="CHEBI:30616"/>
        <dbReference type="ChEBI" id="CHEBI:33019"/>
        <dbReference type="ChEBI" id="CHEBI:57328"/>
        <dbReference type="ChEBI" id="CHEBI:61723"/>
        <dbReference type="EC" id="2.7.7.3"/>
    </reaction>
</comment>
<dbReference type="NCBIfam" id="TIGR00125">
    <property type="entry name" value="cyt_tran_rel"/>
    <property type="match status" value="1"/>
</dbReference>
<dbReference type="Proteomes" id="UP000824093">
    <property type="component" value="Unassembled WGS sequence"/>
</dbReference>
<dbReference type="HAMAP" id="MF_00151">
    <property type="entry name" value="PPAT_bact"/>
    <property type="match status" value="1"/>
</dbReference>
<evidence type="ECO:0000256" key="5">
    <source>
        <dbReference type="ARBA" id="ARBA00022840"/>
    </source>
</evidence>
<dbReference type="EC" id="2.7.7.3" evidence="9"/>
<dbReference type="InterPro" id="IPR001980">
    <property type="entry name" value="PPAT"/>
</dbReference>
<dbReference type="GO" id="GO:0004595">
    <property type="term" value="F:pantetheine-phosphate adenylyltransferase activity"/>
    <property type="evidence" value="ECO:0007669"/>
    <property type="project" value="UniProtKB-UniRule"/>
</dbReference>
<dbReference type="Pfam" id="PF01467">
    <property type="entry name" value="CTP_transf_like"/>
    <property type="match status" value="1"/>
</dbReference>
<evidence type="ECO:0000256" key="1">
    <source>
        <dbReference type="ARBA" id="ARBA00022490"/>
    </source>
</evidence>
<dbReference type="Gene3D" id="3.40.50.620">
    <property type="entry name" value="HUPs"/>
    <property type="match status" value="1"/>
</dbReference>
<evidence type="ECO:0000256" key="6">
    <source>
        <dbReference type="ARBA" id="ARBA00022842"/>
    </source>
</evidence>
<dbReference type="PANTHER" id="PTHR21342:SF1">
    <property type="entry name" value="PHOSPHOPANTETHEINE ADENYLYLTRANSFERASE"/>
    <property type="match status" value="1"/>
</dbReference>
<feature type="binding site" evidence="9">
    <location>
        <position position="100"/>
    </location>
    <ligand>
        <name>ATP</name>
        <dbReference type="ChEBI" id="CHEBI:30616"/>
    </ligand>
</feature>
<feature type="binding site" evidence="9">
    <location>
        <position position="89"/>
    </location>
    <ligand>
        <name>substrate</name>
    </ligand>
</feature>
<reference evidence="11" key="2">
    <citation type="journal article" date="2021" name="PeerJ">
        <title>Extensive microbial diversity within the chicken gut microbiome revealed by metagenomics and culture.</title>
        <authorList>
            <person name="Gilroy R."/>
            <person name="Ravi A."/>
            <person name="Getino M."/>
            <person name="Pursley I."/>
            <person name="Horton D.L."/>
            <person name="Alikhan N.F."/>
            <person name="Baker D."/>
            <person name="Gharbi K."/>
            <person name="Hall N."/>
            <person name="Watson M."/>
            <person name="Adriaenssens E.M."/>
            <person name="Foster-Nyarko E."/>
            <person name="Jarju S."/>
            <person name="Secka A."/>
            <person name="Antonio M."/>
            <person name="Oren A."/>
            <person name="Chaudhuri R.R."/>
            <person name="La Ragione R."/>
            <person name="Hildebrand F."/>
            <person name="Pallen M.J."/>
        </authorList>
    </citation>
    <scope>NUCLEOTIDE SEQUENCE</scope>
    <source>
        <strain evidence="11">CHK195-15760</strain>
    </source>
</reference>
<feature type="binding site" evidence="9">
    <location>
        <begin position="9"/>
        <end position="10"/>
    </location>
    <ligand>
        <name>ATP</name>
        <dbReference type="ChEBI" id="CHEBI:30616"/>
    </ligand>
</feature>
<dbReference type="GO" id="GO:0005737">
    <property type="term" value="C:cytoplasm"/>
    <property type="evidence" value="ECO:0007669"/>
    <property type="project" value="UniProtKB-SubCell"/>
</dbReference>
<dbReference type="NCBIfam" id="TIGR01510">
    <property type="entry name" value="coaD_prev_kdtB"/>
    <property type="match status" value="1"/>
</dbReference>
<evidence type="ECO:0000313" key="11">
    <source>
        <dbReference type="EMBL" id="HIU51597.1"/>
    </source>
</evidence>
<dbReference type="InterPro" id="IPR004821">
    <property type="entry name" value="Cyt_trans-like"/>
</dbReference>
<evidence type="ECO:0000256" key="4">
    <source>
        <dbReference type="ARBA" id="ARBA00022741"/>
    </source>
</evidence>
<keyword evidence="4 9" id="KW-0547">Nucleotide-binding</keyword>
<name>A0A9D1M0X6_9FIRM</name>
<feature type="binding site" evidence="9">
    <location>
        <begin position="90"/>
        <end position="92"/>
    </location>
    <ligand>
        <name>ATP</name>
        <dbReference type="ChEBI" id="CHEBI:30616"/>
    </ligand>
</feature>